<evidence type="ECO:0000313" key="1">
    <source>
        <dbReference type="EMBL" id="KDN39742.1"/>
    </source>
</evidence>
<evidence type="ECO:0000313" key="2">
    <source>
        <dbReference type="Proteomes" id="UP000027361"/>
    </source>
</evidence>
<sequence length="90" mass="10234">MLSRRTRGPRKGTGRPHLRTKGELIAEGLTDRSAALMGFLGPFCIGLGEPIVLDINLHIGLVYEHIRSSSCFLRHLRLRQHVLYEYSKSY</sequence>
<gene>
    <name evidence="1" type="ORF">K437DRAFT_7973</name>
</gene>
<accession>A0A066VDC2</accession>
<dbReference type="InParanoid" id="A0A066VDC2"/>
<keyword evidence="2" id="KW-1185">Reference proteome</keyword>
<dbReference type="Proteomes" id="UP000027361">
    <property type="component" value="Unassembled WGS sequence"/>
</dbReference>
<name>A0A066VDC2_TILAU</name>
<comment type="caution">
    <text evidence="1">The sequence shown here is derived from an EMBL/GenBank/DDBJ whole genome shotgun (WGS) entry which is preliminary data.</text>
</comment>
<proteinExistence type="predicted"/>
<dbReference type="RefSeq" id="XP_013241136.1">
    <property type="nucleotide sequence ID" value="XM_013385682.1"/>
</dbReference>
<dbReference type="HOGENOM" id="CLU_2442415_0_0_1"/>
<dbReference type="AlphaFoldDB" id="A0A066VDC2"/>
<dbReference type="EMBL" id="JMSN01000100">
    <property type="protein sequence ID" value="KDN39742.1"/>
    <property type="molecule type" value="Genomic_DNA"/>
</dbReference>
<organism evidence="1 2">
    <name type="scientific">Tilletiaria anomala (strain ATCC 24038 / CBS 436.72 / UBC 951)</name>
    <dbReference type="NCBI Taxonomy" id="1037660"/>
    <lineage>
        <taxon>Eukaryota</taxon>
        <taxon>Fungi</taxon>
        <taxon>Dikarya</taxon>
        <taxon>Basidiomycota</taxon>
        <taxon>Ustilaginomycotina</taxon>
        <taxon>Exobasidiomycetes</taxon>
        <taxon>Georgefischeriales</taxon>
        <taxon>Tilletiariaceae</taxon>
        <taxon>Tilletiaria</taxon>
    </lineage>
</organism>
<dbReference type="STRING" id="1037660.A0A066VDC2"/>
<dbReference type="GeneID" id="25267823"/>
<reference evidence="1 2" key="1">
    <citation type="submission" date="2014-05" db="EMBL/GenBank/DDBJ databases">
        <title>Draft genome sequence of a rare smut relative, Tilletiaria anomala UBC 951.</title>
        <authorList>
            <consortium name="DOE Joint Genome Institute"/>
            <person name="Toome M."/>
            <person name="Kuo A."/>
            <person name="Henrissat B."/>
            <person name="Lipzen A."/>
            <person name="Tritt A."/>
            <person name="Yoshinaga Y."/>
            <person name="Zane M."/>
            <person name="Barry K."/>
            <person name="Grigoriev I.V."/>
            <person name="Spatafora J.W."/>
            <person name="Aimea M.C."/>
        </authorList>
    </citation>
    <scope>NUCLEOTIDE SEQUENCE [LARGE SCALE GENOMIC DNA]</scope>
    <source>
        <strain evidence="1 2">UBC 951</strain>
    </source>
</reference>
<protein>
    <submittedName>
        <fullName evidence="1">Uncharacterized protein</fullName>
    </submittedName>
</protein>